<evidence type="ECO:0000256" key="1">
    <source>
        <dbReference type="SAM" id="MobiDB-lite"/>
    </source>
</evidence>
<evidence type="ECO:0000313" key="3">
    <source>
        <dbReference type="Proteomes" id="UP000319801"/>
    </source>
</evidence>
<gene>
    <name evidence="2" type="ORF">Baya_4066</name>
</gene>
<feature type="compositionally biased region" description="Basic and acidic residues" evidence="1">
    <location>
        <begin position="30"/>
        <end position="53"/>
    </location>
</feature>
<comment type="caution">
    <text evidence="2">The sequence shown here is derived from an EMBL/GenBank/DDBJ whole genome shotgun (WGS) entry which is preliminary data.</text>
</comment>
<proteinExistence type="predicted"/>
<sequence length="179" mass="20642">MRRSKRMRCPDGRRTGERSWKEEEEEEEEKERSVETHKRPKRDSRSSERDRRAGQFHHYRTYERKKLTRDAIFSRWLLSDGPEEAECAVLFGNVVMTADCIVSTGATKDLGGWNTQIAWHQRPLSSHGVMTGERLTKTYSRRTMRGTETDIGTITANPRLDTVAEISSDRGTTTAVHTL</sequence>
<keyword evidence="3" id="KW-1185">Reference proteome</keyword>
<reference evidence="2 3" key="1">
    <citation type="journal article" date="2019" name="Genome Biol. Evol.">
        <title>Whole-Genome Sequencing of the Giant Devil Catfish, Bagarius yarrelli.</title>
        <authorList>
            <person name="Jiang W."/>
            <person name="Lv Y."/>
            <person name="Cheng L."/>
            <person name="Yang K."/>
            <person name="Chao B."/>
            <person name="Wang X."/>
            <person name="Li Y."/>
            <person name="Pan X."/>
            <person name="You X."/>
            <person name="Zhang Y."/>
            <person name="Yang J."/>
            <person name="Li J."/>
            <person name="Zhang X."/>
            <person name="Liu S."/>
            <person name="Sun C."/>
            <person name="Yang J."/>
            <person name="Shi Q."/>
        </authorList>
    </citation>
    <scope>NUCLEOTIDE SEQUENCE [LARGE SCALE GENOMIC DNA]</scope>
    <source>
        <strain evidence="2">JWS20170419001</strain>
        <tissue evidence="2">Muscle</tissue>
    </source>
</reference>
<evidence type="ECO:0000313" key="2">
    <source>
        <dbReference type="EMBL" id="TSL04386.1"/>
    </source>
</evidence>
<name>A0A556TXH2_BAGYA</name>
<feature type="compositionally biased region" description="Basic and acidic residues" evidence="1">
    <location>
        <begin position="8"/>
        <end position="21"/>
    </location>
</feature>
<protein>
    <submittedName>
        <fullName evidence="2">Uncharacterized protein</fullName>
    </submittedName>
</protein>
<organism evidence="2 3">
    <name type="scientific">Bagarius yarrelli</name>
    <name type="common">Goonch</name>
    <name type="synonym">Bagrus yarrelli</name>
    <dbReference type="NCBI Taxonomy" id="175774"/>
    <lineage>
        <taxon>Eukaryota</taxon>
        <taxon>Metazoa</taxon>
        <taxon>Chordata</taxon>
        <taxon>Craniata</taxon>
        <taxon>Vertebrata</taxon>
        <taxon>Euteleostomi</taxon>
        <taxon>Actinopterygii</taxon>
        <taxon>Neopterygii</taxon>
        <taxon>Teleostei</taxon>
        <taxon>Ostariophysi</taxon>
        <taxon>Siluriformes</taxon>
        <taxon>Sisoridae</taxon>
        <taxon>Sisorinae</taxon>
        <taxon>Bagarius</taxon>
    </lineage>
</organism>
<dbReference type="EMBL" id="VCAZ01000025">
    <property type="protein sequence ID" value="TSL04386.1"/>
    <property type="molecule type" value="Genomic_DNA"/>
</dbReference>
<dbReference type="AlphaFoldDB" id="A0A556TXH2"/>
<feature type="region of interest" description="Disordered" evidence="1">
    <location>
        <begin position="1"/>
        <end position="55"/>
    </location>
</feature>
<dbReference type="Proteomes" id="UP000319801">
    <property type="component" value="Unassembled WGS sequence"/>
</dbReference>
<accession>A0A556TXH2</accession>